<keyword evidence="4" id="KW-1185">Reference proteome</keyword>
<gene>
    <name evidence="3" type="ORF">N0V93_006098</name>
</gene>
<proteinExistence type="predicted"/>
<evidence type="ECO:0000313" key="3">
    <source>
        <dbReference type="EMBL" id="KAJ4388639.1"/>
    </source>
</evidence>
<dbReference type="AlphaFoldDB" id="A0A9W9CUE8"/>
<sequence>MFGAVTIAALTPFLLGFAGASPAPVRSRFDFFISLLVPNFPVPLHVPWPDISPASIQSPDVSPKVTVLDKSSSALTALGDGMDYDFACNPYNDAVCYKRWWDYYRYCHPYDRKCYRDCDTYDDYQGHCKNWDSAYGKCYDKCYYDKDSCEKYDDCEKDDYGNDDSCYKKKHKETYCPPRYDENYDEDCYHEPPEDYCKPYDYDCHRKQPDYGKPDDGEPDNGKDDDEYKCNPSKDKDCYPGYPDYPDHGDGHDEQPQEPTGHVIVKFYNKKKGLLYEEKVWPNGEELYTEQKEEYVEYIKYYTEKEDQDVRCLPMKNWFPWNPLAINSYAEKDEYGYQVRSLELKKPQPVEVIRCDFP</sequence>
<feature type="compositionally biased region" description="Basic and acidic residues" evidence="1">
    <location>
        <begin position="208"/>
        <end position="238"/>
    </location>
</feature>
<protein>
    <submittedName>
        <fullName evidence="3">Uncharacterized protein</fullName>
    </submittedName>
</protein>
<reference evidence="3" key="1">
    <citation type="submission" date="2022-10" db="EMBL/GenBank/DDBJ databases">
        <title>Tapping the CABI collections for fungal endophytes: first genome assemblies for Collariella, Neodidymelliopsis, Ascochyta clinopodiicola, Didymella pomorum, Didymosphaeria variabile, Neocosmospora piperis and Neocucurbitaria cava.</title>
        <authorList>
            <person name="Hill R."/>
        </authorList>
    </citation>
    <scope>NUCLEOTIDE SEQUENCE</scope>
    <source>
        <strain evidence="3">IMI 355082</strain>
    </source>
</reference>
<feature type="region of interest" description="Disordered" evidence="1">
    <location>
        <begin position="208"/>
        <end position="258"/>
    </location>
</feature>
<feature type="chain" id="PRO_5040909964" evidence="2">
    <location>
        <begin position="21"/>
        <end position="358"/>
    </location>
</feature>
<accession>A0A9W9CUE8</accession>
<organism evidence="3 4">
    <name type="scientific">Gnomoniopsis smithogilvyi</name>
    <dbReference type="NCBI Taxonomy" id="1191159"/>
    <lineage>
        <taxon>Eukaryota</taxon>
        <taxon>Fungi</taxon>
        <taxon>Dikarya</taxon>
        <taxon>Ascomycota</taxon>
        <taxon>Pezizomycotina</taxon>
        <taxon>Sordariomycetes</taxon>
        <taxon>Sordariomycetidae</taxon>
        <taxon>Diaporthales</taxon>
        <taxon>Gnomoniaceae</taxon>
        <taxon>Gnomoniopsis</taxon>
    </lineage>
</organism>
<keyword evidence="2" id="KW-0732">Signal</keyword>
<evidence type="ECO:0000256" key="2">
    <source>
        <dbReference type="SAM" id="SignalP"/>
    </source>
</evidence>
<dbReference type="EMBL" id="JAPEVB010000004">
    <property type="protein sequence ID" value="KAJ4388639.1"/>
    <property type="molecule type" value="Genomic_DNA"/>
</dbReference>
<evidence type="ECO:0000256" key="1">
    <source>
        <dbReference type="SAM" id="MobiDB-lite"/>
    </source>
</evidence>
<name>A0A9W9CUE8_9PEZI</name>
<comment type="caution">
    <text evidence="3">The sequence shown here is derived from an EMBL/GenBank/DDBJ whole genome shotgun (WGS) entry which is preliminary data.</text>
</comment>
<evidence type="ECO:0000313" key="4">
    <source>
        <dbReference type="Proteomes" id="UP001140453"/>
    </source>
</evidence>
<dbReference type="Proteomes" id="UP001140453">
    <property type="component" value="Unassembled WGS sequence"/>
</dbReference>
<dbReference type="OrthoDB" id="5174695at2759"/>
<feature type="signal peptide" evidence="2">
    <location>
        <begin position="1"/>
        <end position="20"/>
    </location>
</feature>
<feature type="compositionally biased region" description="Basic and acidic residues" evidence="1">
    <location>
        <begin position="245"/>
        <end position="255"/>
    </location>
</feature>